<evidence type="ECO:0000313" key="4">
    <source>
        <dbReference type="Proteomes" id="UP000516046"/>
    </source>
</evidence>
<dbReference type="GO" id="GO:0046872">
    <property type="term" value="F:metal ion binding"/>
    <property type="evidence" value="ECO:0007669"/>
    <property type="project" value="InterPro"/>
</dbReference>
<dbReference type="KEGG" id="caml:H6X83_03580"/>
<dbReference type="NCBIfam" id="NF047421">
    <property type="entry name" value="YfmH_fam"/>
    <property type="match status" value="1"/>
</dbReference>
<gene>
    <name evidence="3" type="ORF">H6X83_03580</name>
</gene>
<sequence>MHEVKIDRVGESYFEMRHPSGLQIYVYPKPQSHSTYAVFGTNYGSIDNVFRRSDEQKVTRVPAGIAHYLEHKMFENEDGMDSFAKYAKTGANANAYTSFDKTCYLFSCTDHVYESLEILLDFVQKPYFTEQTVQKEQGIIGQEIRMYDDDPGWRVLFNMLSAMYEKHPVKLDIAGSVESIAEITPELLYQCHHTFYNLNNMALCVVGNVEIEKVLALCDKMLQPSEPVQVERIFEPERQDVLKHRVCEKGSVGTPIFYMGFKEAAQHRATTAQSAQTEVLMEALCGDSSPLFRRLLDAGLINESSFGSEYFEGPGYAAVVFSGESKDPDTVAAEILKELADARKNGLDPALFADAKKSVYGHAIAGFNSVENLANSLIGAYFSGRSVAEDVEAVAQTTLANMNERLQAQMLEQNAVLSIIKP</sequence>
<dbReference type="InterPro" id="IPR007863">
    <property type="entry name" value="Peptidase_M16_C"/>
</dbReference>
<evidence type="ECO:0000259" key="1">
    <source>
        <dbReference type="Pfam" id="PF00675"/>
    </source>
</evidence>
<dbReference type="PANTHER" id="PTHR11851:SF134">
    <property type="entry name" value="ZINC-DEPENDENT PROTEASE"/>
    <property type="match status" value="1"/>
</dbReference>
<dbReference type="Gene3D" id="3.30.830.10">
    <property type="entry name" value="Metalloenzyme, LuxS/M16 peptidase-like"/>
    <property type="match status" value="2"/>
</dbReference>
<accession>A0A7G9WL57</accession>
<feature type="domain" description="Peptidase M16 C-terminal" evidence="2">
    <location>
        <begin position="183"/>
        <end position="358"/>
    </location>
</feature>
<dbReference type="SUPFAM" id="SSF63411">
    <property type="entry name" value="LuxS/MPP-like metallohydrolase"/>
    <property type="match status" value="2"/>
</dbReference>
<reference evidence="3 4" key="1">
    <citation type="submission" date="2020-08" db="EMBL/GenBank/DDBJ databases">
        <authorList>
            <person name="Ren C."/>
            <person name="Gu Y."/>
            <person name="Xu Y."/>
        </authorList>
    </citation>
    <scope>NUCLEOTIDE SEQUENCE [LARGE SCALE GENOMIC DNA]</scope>
    <source>
        <strain evidence="3 4">LBM18003</strain>
    </source>
</reference>
<dbReference type="Proteomes" id="UP000516046">
    <property type="component" value="Chromosome"/>
</dbReference>
<dbReference type="EMBL" id="CP060696">
    <property type="protein sequence ID" value="QNO19419.1"/>
    <property type="molecule type" value="Genomic_DNA"/>
</dbReference>
<dbReference type="Pfam" id="PF00675">
    <property type="entry name" value="Peptidase_M16"/>
    <property type="match status" value="1"/>
</dbReference>
<name>A0A7G9WL57_9FIRM</name>
<dbReference type="RefSeq" id="WP_212508483.1">
    <property type="nucleotide sequence ID" value="NZ_CP060696.1"/>
</dbReference>
<organism evidence="3 4">
    <name type="scientific">Caproicibacterium amylolyticum</name>
    <dbReference type="NCBI Taxonomy" id="2766537"/>
    <lineage>
        <taxon>Bacteria</taxon>
        <taxon>Bacillati</taxon>
        <taxon>Bacillota</taxon>
        <taxon>Clostridia</taxon>
        <taxon>Eubacteriales</taxon>
        <taxon>Oscillospiraceae</taxon>
        <taxon>Caproicibacterium</taxon>
    </lineage>
</organism>
<feature type="domain" description="Peptidase M16 N-terminal" evidence="1">
    <location>
        <begin position="63"/>
        <end position="175"/>
    </location>
</feature>
<keyword evidence="4" id="KW-1185">Reference proteome</keyword>
<dbReference type="AlphaFoldDB" id="A0A7G9WL57"/>
<evidence type="ECO:0000259" key="2">
    <source>
        <dbReference type="Pfam" id="PF05193"/>
    </source>
</evidence>
<dbReference type="PANTHER" id="PTHR11851">
    <property type="entry name" value="METALLOPROTEASE"/>
    <property type="match status" value="1"/>
</dbReference>
<dbReference type="InterPro" id="IPR011249">
    <property type="entry name" value="Metalloenz_LuxS/M16"/>
</dbReference>
<protein>
    <submittedName>
        <fullName evidence="3">Insulinase family protein</fullName>
    </submittedName>
</protein>
<dbReference type="InterPro" id="IPR050361">
    <property type="entry name" value="MPP/UQCRC_Complex"/>
</dbReference>
<evidence type="ECO:0000313" key="3">
    <source>
        <dbReference type="EMBL" id="QNO19419.1"/>
    </source>
</evidence>
<dbReference type="InterPro" id="IPR011765">
    <property type="entry name" value="Pept_M16_N"/>
</dbReference>
<proteinExistence type="predicted"/>
<dbReference type="Pfam" id="PF05193">
    <property type="entry name" value="Peptidase_M16_C"/>
    <property type="match status" value="1"/>
</dbReference>